<protein>
    <submittedName>
        <fullName evidence="1">N4-gp56 family major capsid protein</fullName>
    </submittedName>
</protein>
<comment type="caution">
    <text evidence="1">The sequence shown here is derived from an EMBL/GenBank/DDBJ whole genome shotgun (WGS) entry which is preliminary data.</text>
</comment>
<keyword evidence="2" id="KW-1185">Reference proteome</keyword>
<evidence type="ECO:0000313" key="2">
    <source>
        <dbReference type="Proteomes" id="UP000651482"/>
    </source>
</evidence>
<dbReference type="EMBL" id="JACRSN010000019">
    <property type="protein sequence ID" value="MBC8534549.1"/>
    <property type="molecule type" value="Genomic_DNA"/>
</dbReference>
<name>A0A926DB24_9FIRM</name>
<accession>A0A926DB24</accession>
<dbReference type="AlphaFoldDB" id="A0A926DB24"/>
<proteinExistence type="predicted"/>
<dbReference type="NCBIfam" id="TIGR04387">
    <property type="entry name" value="capsid_maj_N4"/>
    <property type="match status" value="1"/>
</dbReference>
<dbReference type="RefSeq" id="WP_249320134.1">
    <property type="nucleotide sequence ID" value="NZ_JACRSN010000019.1"/>
</dbReference>
<gene>
    <name evidence="1" type="ORF">IAG03_11255</name>
</gene>
<dbReference type="Pfam" id="PF13252">
    <property type="entry name" value="Phage_capsid_3"/>
    <property type="match status" value="1"/>
</dbReference>
<dbReference type="InterPro" id="IPR025267">
    <property type="entry name" value="ORF017-like"/>
</dbReference>
<reference evidence="1" key="1">
    <citation type="submission" date="2020-08" db="EMBL/GenBank/DDBJ databases">
        <title>Genome public.</title>
        <authorList>
            <person name="Liu C."/>
            <person name="Sun Q."/>
        </authorList>
    </citation>
    <scope>NUCLEOTIDE SEQUENCE</scope>
    <source>
        <strain evidence="1">NSJ-40</strain>
    </source>
</reference>
<dbReference type="Proteomes" id="UP000651482">
    <property type="component" value="Unassembled WGS sequence"/>
</dbReference>
<sequence length="406" mass="42809">MKFETKLNLQLFDTQTTLLNAAGNDLSPEMKTFYDMALIDMAEPNLVHDQFGQKRPIPKNGGKSIEFRKFSALPKALKAITEGVTPAGNKLNVTAITAQVAQYGDFVQQSDVLELTAIDNTVVEATKLLGAQAGRTLDTITRNEIVGGTNVLYASGTTRGGLGESNLISLDLIFKAAAILKAANAPQIDGSYVAIIHPHVAKDLMVAAKDAGSWVDINKYANPEAIFNGEIGKIGGVRFVETTEAKIWQGADLAQDGRTLTVNGAISSGSKSVTFDGGTVAANALVGRYVLVGGTRAKVTANTTSTLTLDTNVTAEDNAVIYPGEGGAGGIGVYATMVLGANAYGVTEVTGGGLQHIVKQLGYGDDPLNQRSSVGWKAIKTAKRLVEEYMVRIETCSSFSKDVEAN</sequence>
<evidence type="ECO:0000313" key="1">
    <source>
        <dbReference type="EMBL" id="MBC8534549.1"/>
    </source>
</evidence>
<organism evidence="1 2">
    <name type="scientific">Yeguia hominis</name>
    <dbReference type="NCBI Taxonomy" id="2763662"/>
    <lineage>
        <taxon>Bacteria</taxon>
        <taxon>Bacillati</taxon>
        <taxon>Bacillota</taxon>
        <taxon>Clostridia</taxon>
        <taxon>Eubacteriales</taxon>
        <taxon>Yeguiaceae</taxon>
        <taxon>Yeguia</taxon>
    </lineage>
</organism>